<evidence type="ECO:0000256" key="19">
    <source>
        <dbReference type="ARBA" id="ARBA00056187"/>
    </source>
</evidence>
<feature type="region of interest" description="Disordered" evidence="21">
    <location>
        <begin position="1"/>
        <end position="22"/>
    </location>
</feature>
<dbReference type="InterPro" id="IPR000999">
    <property type="entry name" value="RNase_III_dom"/>
</dbReference>
<name>A0A6G1EZZ2_9ORYZ</name>
<comment type="cofactor">
    <cofactor evidence="1">
        <name>Mn(2+)</name>
        <dbReference type="ChEBI" id="CHEBI:29035"/>
    </cofactor>
</comment>
<dbReference type="InterPro" id="IPR036389">
    <property type="entry name" value="RNase_III_sf"/>
</dbReference>
<feature type="non-terminal residue" evidence="27">
    <location>
        <position position="1555"/>
    </location>
</feature>
<comment type="similarity">
    <text evidence="18 20">Belongs to the helicase family. Dicer subfamily.</text>
</comment>
<evidence type="ECO:0000256" key="21">
    <source>
        <dbReference type="SAM" id="MobiDB-lite"/>
    </source>
</evidence>
<dbReference type="GO" id="GO:0046872">
    <property type="term" value="F:metal ion binding"/>
    <property type="evidence" value="ECO:0007669"/>
    <property type="project" value="UniProtKB-KW"/>
</dbReference>
<dbReference type="Gene3D" id="3.40.50.300">
    <property type="entry name" value="P-loop containing nucleotide triphosphate hydrolases"/>
    <property type="match status" value="2"/>
</dbReference>
<evidence type="ECO:0000259" key="22">
    <source>
        <dbReference type="PROSITE" id="PS50142"/>
    </source>
</evidence>
<dbReference type="SUPFAM" id="SSF52540">
    <property type="entry name" value="P-loop containing nucleoside triphosphate hydrolases"/>
    <property type="match status" value="1"/>
</dbReference>
<dbReference type="OrthoDB" id="6513042at2759"/>
<evidence type="ECO:0000256" key="17">
    <source>
        <dbReference type="ARBA" id="ARBA00023242"/>
    </source>
</evidence>
<keyword evidence="10" id="KW-0378">Hydrolase</keyword>
<dbReference type="PANTHER" id="PTHR14950:SF31">
    <property type="entry name" value="ENDORIBONUCLEASE DICER HOMOLOG 3B"/>
    <property type="match status" value="1"/>
</dbReference>
<dbReference type="SMART" id="SM00949">
    <property type="entry name" value="PAZ"/>
    <property type="match status" value="1"/>
</dbReference>
<dbReference type="GO" id="GO:0005737">
    <property type="term" value="C:cytoplasm"/>
    <property type="evidence" value="ECO:0007669"/>
    <property type="project" value="TreeGrafter"/>
</dbReference>
<dbReference type="SUPFAM" id="SSF101690">
    <property type="entry name" value="PAZ domain"/>
    <property type="match status" value="1"/>
</dbReference>
<dbReference type="CDD" id="cd00593">
    <property type="entry name" value="RIBOc"/>
    <property type="match status" value="2"/>
</dbReference>
<dbReference type="InterPro" id="IPR027417">
    <property type="entry name" value="P-loop_NTPase"/>
</dbReference>
<feature type="domain" description="Helicase ATP-binding" evidence="24">
    <location>
        <begin position="31"/>
        <end position="189"/>
    </location>
</feature>
<keyword evidence="8" id="KW-0547">Nucleotide-binding</keyword>
<feature type="domain" description="Dicer dsRNA-binding fold" evidence="26">
    <location>
        <begin position="566"/>
        <end position="656"/>
    </location>
</feature>
<dbReference type="Proteomes" id="UP000479710">
    <property type="component" value="Unassembled WGS sequence"/>
</dbReference>
<keyword evidence="12" id="KW-0067">ATP-binding</keyword>
<organism evidence="27 28">
    <name type="scientific">Oryza meyeriana var. granulata</name>
    <dbReference type="NCBI Taxonomy" id="110450"/>
    <lineage>
        <taxon>Eukaryota</taxon>
        <taxon>Viridiplantae</taxon>
        <taxon>Streptophyta</taxon>
        <taxon>Embryophyta</taxon>
        <taxon>Tracheophyta</taxon>
        <taxon>Spermatophyta</taxon>
        <taxon>Magnoliopsida</taxon>
        <taxon>Liliopsida</taxon>
        <taxon>Poales</taxon>
        <taxon>Poaceae</taxon>
        <taxon>BOP clade</taxon>
        <taxon>Oryzoideae</taxon>
        <taxon>Oryzeae</taxon>
        <taxon>Oryzinae</taxon>
        <taxon>Oryza</taxon>
        <taxon>Oryza meyeriana</taxon>
    </lineage>
</organism>
<dbReference type="PROSITE" id="PS51194">
    <property type="entry name" value="HELICASE_CTER"/>
    <property type="match status" value="1"/>
</dbReference>
<dbReference type="Gene3D" id="1.10.1520.10">
    <property type="entry name" value="Ribonuclease III domain"/>
    <property type="match status" value="2"/>
</dbReference>
<evidence type="ECO:0000259" key="25">
    <source>
        <dbReference type="PROSITE" id="PS51194"/>
    </source>
</evidence>
<dbReference type="SMART" id="SM00487">
    <property type="entry name" value="DEXDc"/>
    <property type="match status" value="1"/>
</dbReference>
<dbReference type="GO" id="GO:0003723">
    <property type="term" value="F:RNA binding"/>
    <property type="evidence" value="ECO:0007669"/>
    <property type="project" value="UniProtKB-UniRule"/>
</dbReference>
<dbReference type="SMART" id="SM00535">
    <property type="entry name" value="RIBOc"/>
    <property type="match status" value="2"/>
</dbReference>
<feature type="domain" description="RNase III" evidence="22">
    <location>
        <begin position="1015"/>
        <end position="1184"/>
    </location>
</feature>
<dbReference type="FunFam" id="2.170.260.10:FF:000004">
    <property type="entry name" value="Dicer-like 104"/>
    <property type="match status" value="1"/>
</dbReference>
<dbReference type="GO" id="GO:0005634">
    <property type="term" value="C:nucleus"/>
    <property type="evidence" value="ECO:0007669"/>
    <property type="project" value="UniProtKB-SubCell"/>
</dbReference>
<dbReference type="PROSITE" id="PS50821">
    <property type="entry name" value="PAZ"/>
    <property type="match status" value="1"/>
</dbReference>
<evidence type="ECO:0000256" key="12">
    <source>
        <dbReference type="ARBA" id="ARBA00022840"/>
    </source>
</evidence>
<evidence type="ECO:0000313" key="27">
    <source>
        <dbReference type="EMBL" id="KAF0930220.1"/>
    </source>
</evidence>
<comment type="subcellular location">
    <subcellularLocation>
        <location evidence="3">Nucleus</location>
    </subcellularLocation>
</comment>
<evidence type="ECO:0000259" key="26">
    <source>
        <dbReference type="PROSITE" id="PS51327"/>
    </source>
</evidence>
<dbReference type="PROSITE" id="PS51192">
    <property type="entry name" value="HELICASE_ATP_BIND_1"/>
    <property type="match status" value="1"/>
</dbReference>
<reference evidence="27 28" key="1">
    <citation type="submission" date="2019-11" db="EMBL/GenBank/DDBJ databases">
        <title>Whole genome sequence of Oryza granulata.</title>
        <authorList>
            <person name="Li W."/>
        </authorList>
    </citation>
    <scope>NUCLEOTIDE SEQUENCE [LARGE SCALE GENOMIC DNA]</scope>
    <source>
        <strain evidence="28">cv. Menghai</strain>
        <tissue evidence="27">Leaf</tissue>
    </source>
</reference>
<keyword evidence="16" id="KW-0464">Manganese</keyword>
<dbReference type="SMART" id="SM00490">
    <property type="entry name" value="HELICc"/>
    <property type="match status" value="1"/>
</dbReference>
<dbReference type="EMBL" id="SPHZ02000002">
    <property type="protein sequence ID" value="KAF0930220.1"/>
    <property type="molecule type" value="Genomic_DNA"/>
</dbReference>
<dbReference type="GO" id="GO:0010267">
    <property type="term" value="P:ta-siRNA processing"/>
    <property type="evidence" value="ECO:0007669"/>
    <property type="project" value="UniProtKB-ARBA"/>
</dbReference>
<evidence type="ECO:0000256" key="15">
    <source>
        <dbReference type="ARBA" id="ARBA00023158"/>
    </source>
</evidence>
<dbReference type="SUPFAM" id="SSF69065">
    <property type="entry name" value="RNase III domain-like"/>
    <property type="match status" value="2"/>
</dbReference>
<dbReference type="FunFam" id="3.40.50.300:FF:000420">
    <property type="entry name" value="Endoribonuclease dicer-like 1"/>
    <property type="match status" value="1"/>
</dbReference>
<keyword evidence="6" id="KW-0479">Metal-binding</keyword>
<evidence type="ECO:0000256" key="16">
    <source>
        <dbReference type="ARBA" id="ARBA00023211"/>
    </source>
</evidence>
<keyword evidence="15" id="KW-0943">RNA-mediated gene silencing</keyword>
<dbReference type="FunFam" id="3.30.160.380:FF:000001">
    <property type="entry name" value="Endoribonuclease dicer-like 1"/>
    <property type="match status" value="1"/>
</dbReference>
<keyword evidence="13" id="KW-0460">Magnesium</keyword>
<feature type="domain" description="Helicase C-terminal" evidence="25">
    <location>
        <begin position="389"/>
        <end position="550"/>
    </location>
</feature>
<keyword evidence="5" id="KW-0540">Nuclease</keyword>
<dbReference type="GO" id="GO:0004386">
    <property type="term" value="F:helicase activity"/>
    <property type="evidence" value="ECO:0007669"/>
    <property type="project" value="UniProtKB-KW"/>
</dbReference>
<protein>
    <submittedName>
        <fullName evidence="27">Uncharacterized protein</fullName>
    </submittedName>
</protein>
<evidence type="ECO:0000259" key="23">
    <source>
        <dbReference type="PROSITE" id="PS50821"/>
    </source>
</evidence>
<evidence type="ECO:0000256" key="3">
    <source>
        <dbReference type="ARBA" id="ARBA00004123"/>
    </source>
</evidence>
<evidence type="ECO:0000256" key="13">
    <source>
        <dbReference type="ARBA" id="ARBA00022842"/>
    </source>
</evidence>
<evidence type="ECO:0000256" key="7">
    <source>
        <dbReference type="ARBA" id="ARBA00022737"/>
    </source>
</evidence>
<dbReference type="GO" id="GO:0005524">
    <property type="term" value="F:ATP binding"/>
    <property type="evidence" value="ECO:0007669"/>
    <property type="project" value="UniProtKB-KW"/>
</dbReference>
<dbReference type="InterPro" id="IPR038248">
    <property type="entry name" value="Dicer_dimer_sf"/>
</dbReference>
<evidence type="ECO:0000256" key="11">
    <source>
        <dbReference type="ARBA" id="ARBA00022806"/>
    </source>
</evidence>
<dbReference type="Pfam" id="PF00636">
    <property type="entry name" value="Ribonuclease_3"/>
    <property type="match status" value="2"/>
</dbReference>
<dbReference type="PROSITE" id="PS50142">
    <property type="entry name" value="RNASE_3_2"/>
    <property type="match status" value="2"/>
</dbReference>
<evidence type="ECO:0000313" key="28">
    <source>
        <dbReference type="Proteomes" id="UP000479710"/>
    </source>
</evidence>
<evidence type="ECO:0000259" key="24">
    <source>
        <dbReference type="PROSITE" id="PS51192"/>
    </source>
</evidence>
<gene>
    <name evidence="27" type="ORF">E2562_030865</name>
</gene>
<dbReference type="Pfam" id="PF03368">
    <property type="entry name" value="Dicer_dimer"/>
    <property type="match status" value="1"/>
</dbReference>
<keyword evidence="11" id="KW-0347">Helicase</keyword>
<evidence type="ECO:0000256" key="4">
    <source>
        <dbReference type="ARBA" id="ARBA00011499"/>
    </source>
</evidence>
<keyword evidence="7" id="KW-0677">Repeat</keyword>
<keyword evidence="28" id="KW-1185">Reference proteome</keyword>
<dbReference type="Pfam" id="PF00271">
    <property type="entry name" value="Helicase_C"/>
    <property type="match status" value="1"/>
</dbReference>
<evidence type="ECO:0000256" key="5">
    <source>
        <dbReference type="ARBA" id="ARBA00022722"/>
    </source>
</evidence>
<dbReference type="Pfam" id="PF00270">
    <property type="entry name" value="DEAD"/>
    <property type="match status" value="1"/>
</dbReference>
<dbReference type="InterPro" id="IPR001650">
    <property type="entry name" value="Helicase_C-like"/>
</dbReference>
<dbReference type="GO" id="GO:0004525">
    <property type="term" value="F:ribonuclease III activity"/>
    <property type="evidence" value="ECO:0007669"/>
    <property type="project" value="InterPro"/>
</dbReference>
<dbReference type="InterPro" id="IPR014001">
    <property type="entry name" value="Helicase_ATP-bd"/>
</dbReference>
<dbReference type="CDD" id="cd18034">
    <property type="entry name" value="DEXHc_dicer"/>
    <property type="match status" value="1"/>
</dbReference>
<comment type="caution">
    <text evidence="27">The sequence shown here is derived from an EMBL/GenBank/DDBJ whole genome shotgun (WGS) entry which is preliminary data.</text>
</comment>
<keyword evidence="17" id="KW-0539">Nucleus</keyword>
<accession>A0A6G1EZZ2</accession>
<dbReference type="FunFam" id="3.40.50.300:FF:000705">
    <property type="entry name" value="Endoribonuclease dicer-like protein"/>
    <property type="match status" value="1"/>
</dbReference>
<dbReference type="Gene3D" id="2.170.260.10">
    <property type="entry name" value="paz domain"/>
    <property type="match status" value="1"/>
</dbReference>
<dbReference type="InterPro" id="IPR036085">
    <property type="entry name" value="PAZ_dom_sf"/>
</dbReference>
<sequence>MADDEDALPLPPPPPRRPHKQLHPRRYQVEVFEAALRGNTIAVLDTGSGKTMVAVMLAREHARRVRAGEAPRRLVVFLAPTVHLVHQQFEVIREFTDLDVMKCSGASGVGEWGADHLKEEVGRKEIVVMTPQILLDALRHAFLTMSVVSLLIFDECHRACGNHPYARIMKEFYFGSQWRPDVFGMTASPVATKGASTVQDCEAHIAQLELTLDAKVYIVEDRNELESFSPPATIVSKYYDAYMVDFEYLKSKLQILFEEFGALLVSLQESPSNKFEDTNNILETSIKSLSRYHRKILYGLNDLGPIITSEVVKIHIESVKPLCDSEDCIFSKASLSLHMSYFKEALSLIEEFLPQGYGELMKSESGLEELTKRGYISSKVNTLINIFKSFGQSNEVLCLIFVDRIMTAKAVERFMRGIVNFSCFSISYLTGGSTSKDSLSPAVQRFTLDLFRAGKVNLLFTTDVTEEGINVPNCSCVIRFDLPRTVCSYVQSRGRARRNNSDYILMIERGNLQQQEHIFCLIQTDYYVKNFAQYRHPNALPYDLSIQGMYTYQVQSTGATITAHCCVNLIRKYCEKLPKDRYFMPKPSFEVTIEDGSFKCTLTLPPNAAFQRIVGPLSSSNNLSKQLVSLEACKKLHQLGELNDHLVPLTGEPMDTDFATTDEKCISGPGTTKRKELHGTTCVLALSGTWIHESENVTLNTYRFDFLCDQKGENYAGFVLLMEPELDDDVAHSKMDLFLIPNKMVYTTVTPCGKVQLNKKQLGKGKLFQEFFFNGIFGRLFHGSQTSGAQRDFVFKKGHEIQWSTESMYLLLPLRDSSHIQDDLSIHWEAIESCAGAVEQLWTSYQGDENVIPGNYIPQKRKGQQDIIHLANKSLHCSSIKDSVVLSRHTGRIYTVLDLILNTTAEDSFDEMCNGKASPFTSFVDYYHQKYGIIIQHPEQPLLLLKQSHNAHNLLFSKLKYLDGSTGKPLLMEKEQIHARVPPELLIHIDVTTDILKSFYLLPSVMHRLQSLMLASQLCREIGYNQHIPSCLILEAITTLRCCETFSLERLELLGDSVMKYVVGCDLFLRYPVKHEGQLSDIRSKAVCNATLHKHGIWRSLQGYVRDNAFDPRRWVAPGQISLRPFPCNCGIETAFVPSNRRYIRDDPSFVVGKPCDRGHRWMCSKTISDCVEALVGAYYVGGGIAAALWVMRWFGIDIKCDMKLLQEVKFNASHLCYLSKINDIEELEAKLKYNFSVKGLLLEAITHPSLQELGVDYCYQRLEFLGDSVLDLLITRHLYVTHTDVDPGELTDLRSALVSNENFAQAVVRNNIHSHLQHGSGILLEQITEYVRSNLECEGKENEFLQHATCKVPKVLGDIMESIAGAVFIDTDFNVDMVWEIFEPLLSPLITPDKLALPPYRELLELCSHIGCFLNSKCTSKGEEVIIEMSVQLRDELLVAQEHDRNKKSAKAKAASRILADLKQRGISIKQCLSKAKQLDIMTLDLQFDMRSSGTQLDYSDLNGYRILEGLSSLKKEVVLPLRMVKGGPRSALFRLCKILQWPMPEFEFVEQRF</sequence>
<keyword evidence="14 20" id="KW-0694">RNA-binding</keyword>
<dbReference type="PROSITE" id="PS51327">
    <property type="entry name" value="DICER_DSRBF"/>
    <property type="match status" value="1"/>
</dbReference>
<evidence type="ECO:0000256" key="9">
    <source>
        <dbReference type="ARBA" id="ARBA00022759"/>
    </source>
</evidence>
<evidence type="ECO:0000256" key="2">
    <source>
        <dbReference type="ARBA" id="ARBA00001946"/>
    </source>
</evidence>
<evidence type="ECO:0000256" key="8">
    <source>
        <dbReference type="ARBA" id="ARBA00022741"/>
    </source>
</evidence>
<evidence type="ECO:0000256" key="20">
    <source>
        <dbReference type="PROSITE-ProRule" id="PRU00657"/>
    </source>
</evidence>
<comment type="subunit">
    <text evidence="4">May interact with ARGONAUTE1 or PINHEAD through their common PAZ domains.</text>
</comment>
<dbReference type="InterPro" id="IPR003100">
    <property type="entry name" value="PAZ_dom"/>
</dbReference>
<dbReference type="Pfam" id="PF02170">
    <property type="entry name" value="PAZ"/>
    <property type="match status" value="1"/>
</dbReference>
<dbReference type="Gene3D" id="3.30.160.380">
    <property type="entry name" value="Dicer dimerisation domain"/>
    <property type="match status" value="1"/>
</dbReference>
<dbReference type="InterPro" id="IPR011545">
    <property type="entry name" value="DEAD/DEAH_box_helicase_dom"/>
</dbReference>
<evidence type="ECO:0000256" key="10">
    <source>
        <dbReference type="ARBA" id="ARBA00022801"/>
    </source>
</evidence>
<dbReference type="PROSITE" id="PS00517">
    <property type="entry name" value="RNASE_3_1"/>
    <property type="match status" value="1"/>
</dbReference>
<comment type="cofactor">
    <cofactor evidence="2">
        <name>Mg(2+)</name>
        <dbReference type="ChEBI" id="CHEBI:18420"/>
    </cofactor>
</comment>
<dbReference type="InterPro" id="IPR005034">
    <property type="entry name" value="Dicer_dimerisation"/>
</dbReference>
<dbReference type="FunFam" id="1.10.1520.10:FF:000004">
    <property type="entry name" value="Endoribonuclease dicer-like 1"/>
    <property type="match status" value="1"/>
</dbReference>
<dbReference type="PANTHER" id="PTHR14950">
    <property type="entry name" value="DICER-RELATED"/>
    <property type="match status" value="1"/>
</dbReference>
<evidence type="ECO:0000256" key="18">
    <source>
        <dbReference type="ARBA" id="ARBA00035116"/>
    </source>
</evidence>
<feature type="domain" description="PAZ" evidence="23">
    <location>
        <begin position="866"/>
        <end position="990"/>
    </location>
</feature>
<dbReference type="FunFam" id="1.10.1520.10:FF:000008">
    <property type="entry name" value="Dicer-like 104"/>
    <property type="match status" value="1"/>
</dbReference>
<evidence type="ECO:0000256" key="1">
    <source>
        <dbReference type="ARBA" id="ARBA00001936"/>
    </source>
</evidence>
<feature type="domain" description="RNase III" evidence="22">
    <location>
        <begin position="1225"/>
        <end position="1373"/>
    </location>
</feature>
<keyword evidence="9" id="KW-0255">Endonuclease</keyword>
<comment type="function">
    <text evidence="19">Probably involved in the RNA silencing pathway. May cleave double-stranded RNA to produce short 21-24 nucleotides (nt) RNAs which target the selective destruction of complementary RNAs.</text>
</comment>
<evidence type="ECO:0000256" key="6">
    <source>
        <dbReference type="ARBA" id="ARBA00022723"/>
    </source>
</evidence>
<proteinExistence type="inferred from homology"/>
<evidence type="ECO:0000256" key="14">
    <source>
        <dbReference type="ARBA" id="ARBA00022884"/>
    </source>
</evidence>